<dbReference type="RefSeq" id="WP_345040788.1">
    <property type="nucleotide sequence ID" value="NZ_BAAAYL010000001.1"/>
</dbReference>
<dbReference type="Pfam" id="PF02884">
    <property type="entry name" value="Lyase_8_C"/>
    <property type="match status" value="1"/>
</dbReference>
<sequence>MNASYAYLMMSGASARTPAARADDEGRLEIPANSAHRQAVVVASLGCVVADFRQPGTVGPPAVTGPASVLVRPRRSRIVLCASGPARSGEPLEIGWNRPVRVVTHRDPSVQALATGRGLRLRITPGVEGVTHRVMGTL</sequence>
<accession>A0ABP6SGW1</accession>
<gene>
    <name evidence="2" type="ORF">GCM10020367_46350</name>
</gene>
<proteinExistence type="predicted"/>
<evidence type="ECO:0000313" key="2">
    <source>
        <dbReference type="EMBL" id="GAA3376077.1"/>
    </source>
</evidence>
<name>A0ABP6SGW1_9ACTN</name>
<dbReference type="Gene3D" id="2.60.220.10">
    <property type="entry name" value="Polysaccharide lyase family 8-like, C-terminal"/>
    <property type="match status" value="1"/>
</dbReference>
<dbReference type="InterPro" id="IPR004103">
    <property type="entry name" value="Lyase_8_C"/>
</dbReference>
<dbReference type="InterPro" id="IPR011071">
    <property type="entry name" value="Lyase_8-like_C"/>
</dbReference>
<evidence type="ECO:0000313" key="3">
    <source>
        <dbReference type="Proteomes" id="UP001499990"/>
    </source>
</evidence>
<dbReference type="SUPFAM" id="SSF49863">
    <property type="entry name" value="Hyaluronate lyase-like, C-terminal domain"/>
    <property type="match status" value="1"/>
</dbReference>
<dbReference type="EMBL" id="BAAAYL010000001">
    <property type="protein sequence ID" value="GAA3376077.1"/>
    <property type="molecule type" value="Genomic_DNA"/>
</dbReference>
<reference evidence="3" key="1">
    <citation type="journal article" date="2019" name="Int. J. Syst. Evol. Microbiol.">
        <title>The Global Catalogue of Microorganisms (GCM) 10K type strain sequencing project: providing services to taxonomists for standard genome sequencing and annotation.</title>
        <authorList>
            <consortium name="The Broad Institute Genomics Platform"/>
            <consortium name="The Broad Institute Genome Sequencing Center for Infectious Disease"/>
            <person name="Wu L."/>
            <person name="Ma J."/>
        </authorList>
    </citation>
    <scope>NUCLEOTIDE SEQUENCE [LARGE SCALE GENOMIC DNA]</scope>
    <source>
        <strain evidence="3">JCM 9651</strain>
    </source>
</reference>
<evidence type="ECO:0000259" key="1">
    <source>
        <dbReference type="Pfam" id="PF02884"/>
    </source>
</evidence>
<feature type="domain" description="Polysaccharide lyase family 8 C-terminal" evidence="1">
    <location>
        <begin position="32"/>
        <end position="91"/>
    </location>
</feature>
<organism evidence="2 3">
    <name type="scientific">Streptomyces sannanensis</name>
    <dbReference type="NCBI Taxonomy" id="285536"/>
    <lineage>
        <taxon>Bacteria</taxon>
        <taxon>Bacillati</taxon>
        <taxon>Actinomycetota</taxon>
        <taxon>Actinomycetes</taxon>
        <taxon>Kitasatosporales</taxon>
        <taxon>Streptomycetaceae</taxon>
        <taxon>Streptomyces</taxon>
    </lineage>
</organism>
<protein>
    <recommendedName>
        <fullName evidence="1">Polysaccharide lyase family 8 C-terminal domain-containing protein</fullName>
    </recommendedName>
</protein>
<keyword evidence="3" id="KW-1185">Reference proteome</keyword>
<dbReference type="Proteomes" id="UP001499990">
    <property type="component" value="Unassembled WGS sequence"/>
</dbReference>
<comment type="caution">
    <text evidence="2">The sequence shown here is derived from an EMBL/GenBank/DDBJ whole genome shotgun (WGS) entry which is preliminary data.</text>
</comment>